<comment type="caution">
    <text evidence="2">The sequence shown here is derived from an EMBL/GenBank/DDBJ whole genome shotgun (WGS) entry which is preliminary data.</text>
</comment>
<evidence type="ECO:0000313" key="3">
    <source>
        <dbReference type="Proteomes" id="UP001381693"/>
    </source>
</evidence>
<name>A0AAN8XNA7_HALRR</name>
<protein>
    <submittedName>
        <fullName evidence="2">Uncharacterized protein</fullName>
    </submittedName>
</protein>
<accession>A0AAN8XNA7</accession>
<sequence>MGSKANASTGVEKALSSHIGPKIRHTTKISRKQLKKQKQDRAKGGVKRLRVFGTNNAPVAKKLKSGDLGDAAADKKKKSKKVLPKTFRSELKQDKQFKEMVEKYKKKMALSSHVPTKKWYED</sequence>
<feature type="region of interest" description="Disordered" evidence="1">
    <location>
        <begin position="68"/>
        <end position="87"/>
    </location>
</feature>
<dbReference type="EMBL" id="JAXCGZ010001993">
    <property type="protein sequence ID" value="KAK7084738.1"/>
    <property type="molecule type" value="Genomic_DNA"/>
</dbReference>
<keyword evidence="3" id="KW-1185">Reference proteome</keyword>
<proteinExistence type="predicted"/>
<organism evidence="2 3">
    <name type="scientific">Halocaridina rubra</name>
    <name type="common">Hawaiian red shrimp</name>
    <dbReference type="NCBI Taxonomy" id="373956"/>
    <lineage>
        <taxon>Eukaryota</taxon>
        <taxon>Metazoa</taxon>
        <taxon>Ecdysozoa</taxon>
        <taxon>Arthropoda</taxon>
        <taxon>Crustacea</taxon>
        <taxon>Multicrustacea</taxon>
        <taxon>Malacostraca</taxon>
        <taxon>Eumalacostraca</taxon>
        <taxon>Eucarida</taxon>
        <taxon>Decapoda</taxon>
        <taxon>Pleocyemata</taxon>
        <taxon>Caridea</taxon>
        <taxon>Atyoidea</taxon>
        <taxon>Atyidae</taxon>
        <taxon>Halocaridina</taxon>
    </lineage>
</organism>
<evidence type="ECO:0000313" key="2">
    <source>
        <dbReference type="EMBL" id="KAK7084738.1"/>
    </source>
</evidence>
<feature type="compositionally biased region" description="Basic residues" evidence="1">
    <location>
        <begin position="21"/>
        <end position="36"/>
    </location>
</feature>
<dbReference type="AlphaFoldDB" id="A0AAN8XNA7"/>
<reference evidence="2 3" key="1">
    <citation type="submission" date="2023-11" db="EMBL/GenBank/DDBJ databases">
        <title>Halocaridina rubra genome assembly.</title>
        <authorList>
            <person name="Smith C."/>
        </authorList>
    </citation>
    <scope>NUCLEOTIDE SEQUENCE [LARGE SCALE GENOMIC DNA]</scope>
    <source>
        <strain evidence="2">EP-1</strain>
        <tissue evidence="2">Whole</tissue>
    </source>
</reference>
<gene>
    <name evidence="2" type="ORF">SK128_006183</name>
</gene>
<evidence type="ECO:0000256" key="1">
    <source>
        <dbReference type="SAM" id="MobiDB-lite"/>
    </source>
</evidence>
<dbReference type="Proteomes" id="UP001381693">
    <property type="component" value="Unassembled WGS sequence"/>
</dbReference>
<feature type="region of interest" description="Disordered" evidence="1">
    <location>
        <begin position="1"/>
        <end position="53"/>
    </location>
</feature>